<proteinExistence type="predicted"/>
<reference evidence="1" key="1">
    <citation type="journal article" date="2014" name="Int. J. Syst. Evol. Microbiol.">
        <title>Complete genome sequence of Corynebacterium casei LMG S-19264T (=DSM 44701T), isolated from a smear-ripened cheese.</title>
        <authorList>
            <consortium name="US DOE Joint Genome Institute (JGI-PGF)"/>
            <person name="Walter F."/>
            <person name="Albersmeier A."/>
            <person name="Kalinowski J."/>
            <person name="Ruckert C."/>
        </authorList>
    </citation>
    <scope>NUCLEOTIDE SEQUENCE</scope>
    <source>
        <strain evidence="1">KCTC 12870</strain>
    </source>
</reference>
<name>A0A8J3DD24_9BACT</name>
<keyword evidence="2" id="KW-1185">Reference proteome</keyword>
<dbReference type="AlphaFoldDB" id="A0A8J3DD24"/>
<evidence type="ECO:0008006" key="3">
    <source>
        <dbReference type="Google" id="ProtNLM"/>
    </source>
</evidence>
<reference evidence="1" key="2">
    <citation type="submission" date="2020-09" db="EMBL/GenBank/DDBJ databases">
        <authorList>
            <person name="Sun Q."/>
            <person name="Kim S."/>
        </authorList>
    </citation>
    <scope>NUCLEOTIDE SEQUENCE</scope>
    <source>
        <strain evidence="1">KCTC 12870</strain>
    </source>
</reference>
<organism evidence="1 2">
    <name type="scientific">Cerasicoccus arenae</name>
    <dbReference type="NCBI Taxonomy" id="424488"/>
    <lineage>
        <taxon>Bacteria</taxon>
        <taxon>Pseudomonadati</taxon>
        <taxon>Verrucomicrobiota</taxon>
        <taxon>Opitutia</taxon>
        <taxon>Puniceicoccales</taxon>
        <taxon>Cerasicoccaceae</taxon>
        <taxon>Cerasicoccus</taxon>
    </lineage>
</organism>
<accession>A0A8J3DD24</accession>
<protein>
    <recommendedName>
        <fullName evidence="3">PEP-CTERM sorting domain-containing protein</fullName>
    </recommendedName>
</protein>
<dbReference type="Proteomes" id="UP000642829">
    <property type="component" value="Unassembled WGS sequence"/>
</dbReference>
<evidence type="ECO:0000313" key="2">
    <source>
        <dbReference type="Proteomes" id="UP000642829"/>
    </source>
</evidence>
<dbReference type="EMBL" id="BMXG01000015">
    <property type="protein sequence ID" value="GHC06262.1"/>
    <property type="molecule type" value="Genomic_DNA"/>
</dbReference>
<comment type="caution">
    <text evidence="1">The sequence shown here is derived from an EMBL/GenBank/DDBJ whole genome shotgun (WGS) entry which is preliminary data.</text>
</comment>
<sequence length="422" mass="44854">MISLIGLSTLHAEDFYWKGTSTNINAASSWVGNNKPDFTGSAAENDVWNFNVTGSSPNISSPNIRLAGFYFQPNSGAFNISGNSPLDVYGFTVGSTTYAIYNNTANTQTFSTNGAVKFHGSALTFETGTGKLLFSASTDFTQVQQMVFTGQGNTEFTGNVNVNSVRWQFSNSGVNDVRVAFNSAEELIIDGGSTTTFHQNTSVNNSGTLVTNFSVAHFNSTFNSNKLTVDYGAKVYIGGNASHNGGIDLKCGTLLLKSSNVIGNHNLNAMGGIFNLQGFSEGLNNLSLSVNSMVDFGSGAGANSLNFQGAGAFASGKMLTVMNWTSGDSFQVLNISNSKAQQVRFYGDYGVQGVGFYQAQLNGNTLTPGNFLYATAPDMINCVPVPVPEPSTYIMGGALMIALTCFEWRRRRAQKSSPNVGA</sequence>
<evidence type="ECO:0000313" key="1">
    <source>
        <dbReference type="EMBL" id="GHC06262.1"/>
    </source>
</evidence>
<gene>
    <name evidence="1" type="ORF">GCM10007047_24200</name>
</gene>
<dbReference type="RefSeq" id="WP_189515528.1">
    <property type="nucleotide sequence ID" value="NZ_BMXG01000015.1"/>
</dbReference>